<evidence type="ECO:0000313" key="3">
    <source>
        <dbReference type="EMBL" id="CAK5276561.1"/>
    </source>
</evidence>
<gene>
    <name evidence="2" type="ORF">MYCIT1_LOCUS24900</name>
    <name evidence="3" type="ORF">MYCIT1_LOCUS24927</name>
</gene>
<feature type="signal peptide" evidence="1">
    <location>
        <begin position="1"/>
        <end position="19"/>
    </location>
</feature>
<proteinExistence type="predicted"/>
<feature type="chain" id="PRO_5042440787" evidence="1">
    <location>
        <begin position="20"/>
        <end position="138"/>
    </location>
</feature>
<dbReference type="EMBL" id="CAVNYO010000409">
    <property type="protein sequence ID" value="CAK5276548.1"/>
    <property type="molecule type" value="Genomic_DNA"/>
</dbReference>
<reference evidence="3" key="1">
    <citation type="submission" date="2023-11" db="EMBL/GenBank/DDBJ databases">
        <authorList>
            <person name="De Vega J J."/>
            <person name="De Vega J J."/>
        </authorList>
    </citation>
    <scope>NUCLEOTIDE SEQUENCE</scope>
</reference>
<protein>
    <submittedName>
        <fullName evidence="3">Uncharacterized protein</fullName>
    </submittedName>
</protein>
<sequence>MKLFSFLSLALLSVSGALAQSIEIGAPLAKSKLESGCNFTVEVDRPDTLTGSTEVAIAIALKSNTAPYGIGDLLYIGSYNPQFHTGAAWYKPPHQNFSVKMPKDLAHGPALLSVQHWSIVGASQWSLLESKNITVVVT</sequence>
<dbReference type="Proteomes" id="UP001295794">
    <property type="component" value="Unassembled WGS sequence"/>
</dbReference>
<dbReference type="EMBL" id="CAVNYO010000410">
    <property type="protein sequence ID" value="CAK5276561.1"/>
    <property type="molecule type" value="Genomic_DNA"/>
</dbReference>
<dbReference type="AlphaFoldDB" id="A0AAD2HIK2"/>
<evidence type="ECO:0000313" key="4">
    <source>
        <dbReference type="Proteomes" id="UP001295794"/>
    </source>
</evidence>
<name>A0AAD2HIK2_9AGAR</name>
<accession>A0AAD2HIK2</accession>
<comment type="caution">
    <text evidence="3">The sequence shown here is derived from an EMBL/GenBank/DDBJ whole genome shotgun (WGS) entry which is preliminary data.</text>
</comment>
<organism evidence="3 4">
    <name type="scientific">Mycena citricolor</name>
    <dbReference type="NCBI Taxonomy" id="2018698"/>
    <lineage>
        <taxon>Eukaryota</taxon>
        <taxon>Fungi</taxon>
        <taxon>Dikarya</taxon>
        <taxon>Basidiomycota</taxon>
        <taxon>Agaricomycotina</taxon>
        <taxon>Agaricomycetes</taxon>
        <taxon>Agaricomycetidae</taxon>
        <taxon>Agaricales</taxon>
        <taxon>Marasmiineae</taxon>
        <taxon>Mycenaceae</taxon>
        <taxon>Mycena</taxon>
    </lineage>
</organism>
<dbReference type="Pfam" id="PF19271">
    <property type="entry name" value="Nis1"/>
    <property type="match status" value="1"/>
</dbReference>
<evidence type="ECO:0000313" key="2">
    <source>
        <dbReference type="EMBL" id="CAK5276548.1"/>
    </source>
</evidence>
<keyword evidence="4" id="KW-1185">Reference proteome</keyword>
<dbReference type="InterPro" id="IPR045469">
    <property type="entry name" value="Nis1"/>
</dbReference>
<keyword evidence="1" id="KW-0732">Signal</keyword>
<evidence type="ECO:0000256" key="1">
    <source>
        <dbReference type="SAM" id="SignalP"/>
    </source>
</evidence>